<feature type="compositionally biased region" description="Polar residues" evidence="1">
    <location>
        <begin position="248"/>
        <end position="264"/>
    </location>
</feature>
<feature type="compositionally biased region" description="Low complexity" evidence="1">
    <location>
        <begin position="108"/>
        <end position="140"/>
    </location>
</feature>
<sequence>MKRRPEECYDLIKNMTAHHNDWDTSIQRSESSSSITFSDPKIVALKAEMAEINKNLIKVLQINQQVKAVTHNCETYGGPHSYNDCPVIVGQTQNLSCEQLSRTTRVNQNQNLSNPNQNYQNQNDGIPQGNNQGRNQFFQRASHGQNPPLVYQAPAYQALGYQAPVHQASIPQPQVVTTTEFTNYMKANDAILKNMQTNMTSLTNSNLELKNMFGQFMKMNTASSLGSGTLPSNTIANPKEDLKGITTRSGNAYQGPTIPTTSSPPKVVERETEVTKDTVPPTNNGSTKDVQPPVVHVETQIPNFEPVVAPVVDPVEAPVSAPKPNPKPSIPYPFRLHDQKLRNKTNDQKEKFFKIFQDLDFNISFADALILMPKFGLTIKSLLTNKEKLFELARTPLNEHCSTVLLKKLPKKLEDLGKFLISCDFSRMDECLALADLGASINLMPLSVWNKIFLPELSPTSITFNLDQTSRYSANYDAMLVNRIDLIDVACEEYSQEVLGFFVSGNPTPSTEPIISIYSLTLTPFRDSDFLLEETDAFLAIDDEPISPEIDNSYYDSEGNILLLEEFLNDDPSSPPLPPQDIKLVKPTNKKSSIDEPPVVKLKDLPPHLEYAFLEGDDKLPVIIAKDLKDEEKTALIKVLKSHKQALAWQLSDIKGINAEFCTHKILMKDDFKPAVQHQRRVNPKIYDVIKKEVFKLLDAGLIYPISDSPWVSPVHCVPKKSGFTVVENEENELIPTRLITDPQDQEKTTFTCPYGTFAYRRMPFGLCNAPGTFQRCMMAIFRDMIEKRWKSLWTTSWSLEIHSELVSPIWTRCLSGVKTPIFV</sequence>
<proteinExistence type="predicted"/>
<comment type="caution">
    <text evidence="2">The sequence shown here is derived from an EMBL/GenBank/DDBJ whole genome shotgun (WGS) entry which is preliminary data.</text>
</comment>
<reference evidence="2" key="1">
    <citation type="journal article" date="2019" name="Sci. Rep.">
        <title>Draft genome of Tanacetum cinerariifolium, the natural source of mosquito coil.</title>
        <authorList>
            <person name="Yamashiro T."/>
            <person name="Shiraishi A."/>
            <person name="Satake H."/>
            <person name="Nakayama K."/>
        </authorList>
    </citation>
    <scope>NUCLEOTIDE SEQUENCE</scope>
</reference>
<dbReference type="PANTHER" id="PTHR24559">
    <property type="entry name" value="TRANSPOSON TY3-I GAG-POL POLYPROTEIN"/>
    <property type="match status" value="1"/>
</dbReference>
<evidence type="ECO:0000313" key="2">
    <source>
        <dbReference type="EMBL" id="GFA38912.1"/>
    </source>
</evidence>
<dbReference type="InterPro" id="IPR053134">
    <property type="entry name" value="RNA-dir_DNA_polymerase"/>
</dbReference>
<dbReference type="Gene3D" id="3.10.10.10">
    <property type="entry name" value="HIV Type 1 Reverse Transcriptase, subunit A, domain 1"/>
    <property type="match status" value="1"/>
</dbReference>
<keyword evidence="2" id="KW-0808">Transferase</keyword>
<dbReference type="GO" id="GO:0003964">
    <property type="term" value="F:RNA-directed DNA polymerase activity"/>
    <property type="evidence" value="ECO:0007669"/>
    <property type="project" value="UniProtKB-KW"/>
</dbReference>
<dbReference type="EMBL" id="BKCJ010415598">
    <property type="protein sequence ID" value="GFA38912.1"/>
    <property type="molecule type" value="Genomic_DNA"/>
</dbReference>
<dbReference type="AlphaFoldDB" id="A0A699JJP2"/>
<feature type="region of interest" description="Disordered" evidence="1">
    <location>
        <begin position="248"/>
        <end position="268"/>
    </location>
</feature>
<keyword evidence="2" id="KW-0548">Nucleotidyltransferase</keyword>
<dbReference type="SUPFAM" id="SSF56672">
    <property type="entry name" value="DNA/RNA polymerases"/>
    <property type="match status" value="1"/>
</dbReference>
<gene>
    <name evidence="2" type="ORF">Tci_610884</name>
</gene>
<protein>
    <submittedName>
        <fullName evidence="2">Reverse transcriptase domain-containing protein</fullName>
    </submittedName>
</protein>
<dbReference type="InterPro" id="IPR043502">
    <property type="entry name" value="DNA/RNA_pol_sf"/>
</dbReference>
<evidence type="ECO:0000256" key="1">
    <source>
        <dbReference type="SAM" id="MobiDB-lite"/>
    </source>
</evidence>
<dbReference type="PANTHER" id="PTHR24559:SF444">
    <property type="entry name" value="REVERSE TRANSCRIPTASE DOMAIN-CONTAINING PROTEIN"/>
    <property type="match status" value="1"/>
</dbReference>
<name>A0A699JJP2_TANCI</name>
<keyword evidence="2" id="KW-0695">RNA-directed DNA polymerase</keyword>
<accession>A0A699JJP2</accession>
<organism evidence="2">
    <name type="scientific">Tanacetum cinerariifolium</name>
    <name type="common">Dalmatian daisy</name>
    <name type="synonym">Chrysanthemum cinerariifolium</name>
    <dbReference type="NCBI Taxonomy" id="118510"/>
    <lineage>
        <taxon>Eukaryota</taxon>
        <taxon>Viridiplantae</taxon>
        <taxon>Streptophyta</taxon>
        <taxon>Embryophyta</taxon>
        <taxon>Tracheophyta</taxon>
        <taxon>Spermatophyta</taxon>
        <taxon>Magnoliopsida</taxon>
        <taxon>eudicotyledons</taxon>
        <taxon>Gunneridae</taxon>
        <taxon>Pentapetalae</taxon>
        <taxon>asterids</taxon>
        <taxon>campanulids</taxon>
        <taxon>Asterales</taxon>
        <taxon>Asteraceae</taxon>
        <taxon>Asteroideae</taxon>
        <taxon>Anthemideae</taxon>
        <taxon>Anthemidinae</taxon>
        <taxon>Tanacetum</taxon>
    </lineage>
</organism>
<feature type="region of interest" description="Disordered" evidence="1">
    <location>
        <begin position="108"/>
        <end position="144"/>
    </location>
</feature>